<name>A0A9K3DD39_9EUKA</name>
<protein>
    <submittedName>
        <fullName evidence="2">Uncharacterized protein</fullName>
    </submittedName>
</protein>
<dbReference type="Proteomes" id="UP000265618">
    <property type="component" value="Unassembled WGS sequence"/>
</dbReference>
<dbReference type="AlphaFoldDB" id="A0A9K3DD39"/>
<proteinExistence type="predicted"/>
<gene>
    <name evidence="2" type="ORF">KIPB_017031</name>
</gene>
<evidence type="ECO:0000313" key="2">
    <source>
        <dbReference type="EMBL" id="GIQ92942.1"/>
    </source>
</evidence>
<feature type="region of interest" description="Disordered" evidence="1">
    <location>
        <begin position="1"/>
        <end position="40"/>
    </location>
</feature>
<reference evidence="2 3" key="1">
    <citation type="journal article" date="2018" name="PLoS ONE">
        <title>The draft genome of Kipferlia bialata reveals reductive genome evolution in fornicate parasites.</title>
        <authorList>
            <person name="Tanifuji G."/>
            <person name="Takabayashi S."/>
            <person name="Kume K."/>
            <person name="Takagi M."/>
            <person name="Nakayama T."/>
            <person name="Kamikawa R."/>
            <person name="Inagaki Y."/>
            <person name="Hashimoto T."/>
        </authorList>
    </citation>
    <scope>NUCLEOTIDE SEQUENCE [LARGE SCALE GENOMIC DNA]</scope>
    <source>
        <strain evidence="2">NY0173</strain>
    </source>
</reference>
<organism evidence="2 3">
    <name type="scientific">Kipferlia bialata</name>
    <dbReference type="NCBI Taxonomy" id="797122"/>
    <lineage>
        <taxon>Eukaryota</taxon>
        <taxon>Metamonada</taxon>
        <taxon>Carpediemonas-like organisms</taxon>
        <taxon>Kipferlia</taxon>
    </lineage>
</organism>
<evidence type="ECO:0000256" key="1">
    <source>
        <dbReference type="SAM" id="MobiDB-lite"/>
    </source>
</evidence>
<comment type="caution">
    <text evidence="2">The sequence shown here is derived from an EMBL/GenBank/DDBJ whole genome shotgun (WGS) entry which is preliminary data.</text>
</comment>
<sequence length="40" mass="4138">MPSCAAERALAQGPACTQRHASRHQTSPVAVPSVGGTHLR</sequence>
<dbReference type="EMBL" id="BDIP01010981">
    <property type="protein sequence ID" value="GIQ92942.1"/>
    <property type="molecule type" value="Genomic_DNA"/>
</dbReference>
<keyword evidence="3" id="KW-1185">Reference proteome</keyword>
<accession>A0A9K3DD39</accession>
<evidence type="ECO:0000313" key="3">
    <source>
        <dbReference type="Proteomes" id="UP000265618"/>
    </source>
</evidence>
<feature type="non-terminal residue" evidence="2">
    <location>
        <position position="1"/>
    </location>
</feature>